<evidence type="ECO:0000313" key="10">
    <source>
        <dbReference type="Proteomes" id="UP001497623"/>
    </source>
</evidence>
<accession>A0AAV2Q1L9</accession>
<comment type="caution">
    <text evidence="9">The sequence shown here is derived from an EMBL/GenBank/DDBJ whole genome shotgun (WGS) entry which is preliminary data.</text>
</comment>
<dbReference type="InterPro" id="IPR036236">
    <property type="entry name" value="Znf_C2H2_sf"/>
</dbReference>
<name>A0AAV2Q1L9_MEGNR</name>
<dbReference type="AlphaFoldDB" id="A0AAV2Q1L9"/>
<evidence type="ECO:0000256" key="1">
    <source>
        <dbReference type="ARBA" id="ARBA00004123"/>
    </source>
</evidence>
<keyword evidence="6" id="KW-0539">Nucleus</keyword>
<dbReference type="GO" id="GO:0008270">
    <property type="term" value="F:zinc ion binding"/>
    <property type="evidence" value="ECO:0007669"/>
    <property type="project" value="UniProtKB-KW"/>
</dbReference>
<protein>
    <recommendedName>
        <fullName evidence="8">C2H2-type domain-containing protein</fullName>
    </recommendedName>
</protein>
<dbReference type="FunFam" id="3.30.160.60:FF:001498">
    <property type="entry name" value="Zinc finger protein 404"/>
    <property type="match status" value="1"/>
</dbReference>
<sequence length="110" mass="12710">ITSFSPQETDLIEVKVEEHPIEEELNLQFRKPDLFKQENASLSFQYSQCDNTFANKFDHVKHQKTCSGDIQCQCSQCGRSFTKKAHLVTHQITHTGEKPFQCTNVTRVLH</sequence>
<keyword evidence="3" id="KW-0677">Repeat</keyword>
<dbReference type="PROSITE" id="PS50157">
    <property type="entry name" value="ZINC_FINGER_C2H2_2"/>
    <property type="match status" value="1"/>
</dbReference>
<dbReference type="PANTHER" id="PTHR14003">
    <property type="entry name" value="TRANSCRIPTIONAL REPRESSOR PROTEIN YY"/>
    <property type="match status" value="1"/>
</dbReference>
<evidence type="ECO:0000256" key="5">
    <source>
        <dbReference type="ARBA" id="ARBA00022833"/>
    </source>
</evidence>
<dbReference type="SUPFAM" id="SSF57667">
    <property type="entry name" value="beta-beta-alpha zinc fingers"/>
    <property type="match status" value="1"/>
</dbReference>
<evidence type="ECO:0000259" key="8">
    <source>
        <dbReference type="PROSITE" id="PS50157"/>
    </source>
</evidence>
<feature type="domain" description="C2H2-type" evidence="8">
    <location>
        <begin position="72"/>
        <end position="99"/>
    </location>
</feature>
<gene>
    <name evidence="9" type="ORF">MNOR_LOCUS6599</name>
</gene>
<dbReference type="InterPro" id="IPR013087">
    <property type="entry name" value="Znf_C2H2_type"/>
</dbReference>
<reference evidence="9 10" key="1">
    <citation type="submission" date="2024-05" db="EMBL/GenBank/DDBJ databases">
        <authorList>
            <person name="Wallberg A."/>
        </authorList>
    </citation>
    <scope>NUCLEOTIDE SEQUENCE [LARGE SCALE GENOMIC DNA]</scope>
</reference>
<dbReference type="GO" id="GO:0000981">
    <property type="term" value="F:DNA-binding transcription factor activity, RNA polymerase II-specific"/>
    <property type="evidence" value="ECO:0007669"/>
    <property type="project" value="TreeGrafter"/>
</dbReference>
<comment type="subcellular location">
    <subcellularLocation>
        <location evidence="1">Nucleus</location>
    </subcellularLocation>
</comment>
<evidence type="ECO:0000313" key="9">
    <source>
        <dbReference type="EMBL" id="CAL4067545.1"/>
    </source>
</evidence>
<dbReference type="PANTHER" id="PTHR14003:SF23">
    <property type="entry name" value="ZINC FINGER PROTEIN 143"/>
    <property type="match status" value="1"/>
</dbReference>
<dbReference type="GO" id="GO:0031519">
    <property type="term" value="C:PcG protein complex"/>
    <property type="evidence" value="ECO:0007669"/>
    <property type="project" value="TreeGrafter"/>
</dbReference>
<keyword evidence="10" id="KW-1185">Reference proteome</keyword>
<evidence type="ECO:0000256" key="4">
    <source>
        <dbReference type="ARBA" id="ARBA00022771"/>
    </source>
</evidence>
<dbReference type="PROSITE" id="PS00028">
    <property type="entry name" value="ZINC_FINGER_C2H2_1"/>
    <property type="match status" value="1"/>
</dbReference>
<evidence type="ECO:0000256" key="3">
    <source>
        <dbReference type="ARBA" id="ARBA00022737"/>
    </source>
</evidence>
<feature type="non-terminal residue" evidence="9">
    <location>
        <position position="1"/>
    </location>
</feature>
<dbReference type="Gene3D" id="3.30.160.60">
    <property type="entry name" value="Classic Zinc Finger"/>
    <property type="match status" value="1"/>
</dbReference>
<dbReference type="Proteomes" id="UP001497623">
    <property type="component" value="Unassembled WGS sequence"/>
</dbReference>
<evidence type="ECO:0000256" key="2">
    <source>
        <dbReference type="ARBA" id="ARBA00022723"/>
    </source>
</evidence>
<dbReference type="GO" id="GO:0000785">
    <property type="term" value="C:chromatin"/>
    <property type="evidence" value="ECO:0007669"/>
    <property type="project" value="TreeGrafter"/>
</dbReference>
<keyword evidence="4 7" id="KW-0863">Zinc-finger</keyword>
<dbReference type="GO" id="GO:0000978">
    <property type="term" value="F:RNA polymerase II cis-regulatory region sequence-specific DNA binding"/>
    <property type="evidence" value="ECO:0007669"/>
    <property type="project" value="TreeGrafter"/>
</dbReference>
<proteinExistence type="predicted"/>
<evidence type="ECO:0000256" key="7">
    <source>
        <dbReference type="PROSITE-ProRule" id="PRU00042"/>
    </source>
</evidence>
<keyword evidence="2" id="KW-0479">Metal-binding</keyword>
<dbReference type="GO" id="GO:0005667">
    <property type="term" value="C:transcription regulator complex"/>
    <property type="evidence" value="ECO:0007669"/>
    <property type="project" value="TreeGrafter"/>
</dbReference>
<organism evidence="9 10">
    <name type="scientific">Meganyctiphanes norvegica</name>
    <name type="common">Northern krill</name>
    <name type="synonym">Thysanopoda norvegica</name>
    <dbReference type="NCBI Taxonomy" id="48144"/>
    <lineage>
        <taxon>Eukaryota</taxon>
        <taxon>Metazoa</taxon>
        <taxon>Ecdysozoa</taxon>
        <taxon>Arthropoda</taxon>
        <taxon>Crustacea</taxon>
        <taxon>Multicrustacea</taxon>
        <taxon>Malacostraca</taxon>
        <taxon>Eumalacostraca</taxon>
        <taxon>Eucarida</taxon>
        <taxon>Euphausiacea</taxon>
        <taxon>Euphausiidae</taxon>
        <taxon>Meganyctiphanes</taxon>
    </lineage>
</organism>
<evidence type="ECO:0000256" key="6">
    <source>
        <dbReference type="ARBA" id="ARBA00023242"/>
    </source>
</evidence>
<keyword evidence="5" id="KW-0862">Zinc</keyword>
<dbReference type="EMBL" id="CAXKWB010002746">
    <property type="protein sequence ID" value="CAL4067545.1"/>
    <property type="molecule type" value="Genomic_DNA"/>
</dbReference>